<keyword evidence="4 6" id="KW-0663">Pyridoxal phosphate</keyword>
<evidence type="ECO:0000256" key="4">
    <source>
        <dbReference type="ARBA" id="ARBA00022898"/>
    </source>
</evidence>
<keyword evidence="8" id="KW-0808">Transferase</keyword>
<evidence type="ECO:0000256" key="7">
    <source>
        <dbReference type="RuleBase" id="RU000382"/>
    </source>
</evidence>
<dbReference type="GO" id="GO:0030170">
    <property type="term" value="F:pyridoxal phosphate binding"/>
    <property type="evidence" value="ECO:0007669"/>
    <property type="project" value="InterPro"/>
</dbReference>
<dbReference type="GO" id="GO:0008483">
    <property type="term" value="F:transaminase activity"/>
    <property type="evidence" value="ECO:0007669"/>
    <property type="project" value="UniProtKB-KW"/>
</dbReference>
<dbReference type="AlphaFoldDB" id="A0A9D2TIU2"/>
<dbReference type="InterPro" id="IPR015421">
    <property type="entry name" value="PyrdxlP-dep_Trfase_major"/>
</dbReference>
<dbReference type="Gene3D" id="3.40.640.10">
    <property type="entry name" value="Type I PLP-dependent aspartate aminotransferase-like (Major domain)"/>
    <property type="match status" value="1"/>
</dbReference>
<reference evidence="8" key="2">
    <citation type="submission" date="2021-04" db="EMBL/GenBank/DDBJ databases">
        <authorList>
            <person name="Gilroy R."/>
        </authorList>
    </citation>
    <scope>NUCLEOTIDE SEQUENCE</scope>
    <source>
        <strain evidence="8">CHK130-7132</strain>
    </source>
</reference>
<dbReference type="GO" id="GO:0005737">
    <property type="term" value="C:cytoplasm"/>
    <property type="evidence" value="ECO:0007669"/>
    <property type="project" value="TreeGrafter"/>
</dbReference>
<keyword evidence="8" id="KW-0032">Aminotransferase</keyword>
<keyword evidence="3" id="KW-0210">Decarboxylase</keyword>
<proteinExistence type="inferred from homology"/>
<evidence type="ECO:0000256" key="3">
    <source>
        <dbReference type="ARBA" id="ARBA00022793"/>
    </source>
</evidence>
<evidence type="ECO:0000256" key="1">
    <source>
        <dbReference type="ARBA" id="ARBA00001933"/>
    </source>
</evidence>
<evidence type="ECO:0000313" key="8">
    <source>
        <dbReference type="EMBL" id="HJC70676.1"/>
    </source>
</evidence>
<comment type="cofactor">
    <cofactor evidence="1 6 7">
        <name>pyridoxal 5'-phosphate</name>
        <dbReference type="ChEBI" id="CHEBI:597326"/>
    </cofactor>
</comment>
<comment type="similarity">
    <text evidence="2 7">Belongs to the group II decarboxylase family.</text>
</comment>
<sequence length="508" mass="53993">MASLAARPAPAPDGTAAVTTGLLTARTADAYQELLGQVTRDVAERLRTVRAPSVGPDRRRLEQLVTDVDLDGPGVGDAAALTEADALYAGNAVWFHHPSYLAHLNCPVVLPAVAAEAMLAAINTSVDTYDQSLVATLMEQRLVRWTAGRIGFEAGDGVFTSGGTQSNLQALYLARARAERETGEARALLLPCLRVLTTQAAHFSVSRSATLLGLRGDAVLTVPADDEGRMDVAALHEALDALGAAGERAMAIVATAGTTDRGTIDPLPAIADAARAHGTWLHVDAAYGGGLLLSRTRRHLLDGIERADSVTVDYHKTCFQPVSSSALVVRESADLAATTHHADYLNPAAEAASEDAEPNQVDKSLQTTRRFDALKLWTTLRSLGPDAIGDMVDAVCDLAVEVRELLEDDPDLHVLGSTDLSTVIFRFCPAHLDEARADELQPLIRRILFHSGRAMVARTTIDGTPWLKLTLLNPETTLLDVAAVLDLVRATGRGLLAGTRLAATEATR</sequence>
<dbReference type="InterPro" id="IPR015424">
    <property type="entry name" value="PyrdxlP-dep_Trfase"/>
</dbReference>
<dbReference type="GO" id="GO:0019752">
    <property type="term" value="P:carboxylic acid metabolic process"/>
    <property type="evidence" value="ECO:0007669"/>
    <property type="project" value="InterPro"/>
</dbReference>
<evidence type="ECO:0000313" key="9">
    <source>
        <dbReference type="Proteomes" id="UP000823854"/>
    </source>
</evidence>
<organism evidence="8 9">
    <name type="scientific">Candidatus Brachybacterium intestinipullorum</name>
    <dbReference type="NCBI Taxonomy" id="2838512"/>
    <lineage>
        <taxon>Bacteria</taxon>
        <taxon>Bacillati</taxon>
        <taxon>Actinomycetota</taxon>
        <taxon>Actinomycetes</taxon>
        <taxon>Micrococcales</taxon>
        <taxon>Dermabacteraceae</taxon>
        <taxon>Brachybacterium</taxon>
    </lineage>
</organism>
<accession>A0A9D2TIU2</accession>
<evidence type="ECO:0000256" key="5">
    <source>
        <dbReference type="ARBA" id="ARBA00023239"/>
    </source>
</evidence>
<feature type="modified residue" description="N6-(pyridoxal phosphate)lysine" evidence="6">
    <location>
        <position position="316"/>
    </location>
</feature>
<reference evidence="8" key="1">
    <citation type="journal article" date="2021" name="PeerJ">
        <title>Extensive microbial diversity within the chicken gut microbiome revealed by metagenomics and culture.</title>
        <authorList>
            <person name="Gilroy R."/>
            <person name="Ravi A."/>
            <person name="Getino M."/>
            <person name="Pursley I."/>
            <person name="Horton D.L."/>
            <person name="Alikhan N.F."/>
            <person name="Baker D."/>
            <person name="Gharbi K."/>
            <person name="Hall N."/>
            <person name="Watson M."/>
            <person name="Adriaenssens E.M."/>
            <person name="Foster-Nyarko E."/>
            <person name="Jarju S."/>
            <person name="Secka A."/>
            <person name="Antonio M."/>
            <person name="Oren A."/>
            <person name="Chaudhuri R.R."/>
            <person name="La Ragione R."/>
            <person name="Hildebrand F."/>
            <person name="Pallen M.J."/>
        </authorList>
    </citation>
    <scope>NUCLEOTIDE SEQUENCE</scope>
    <source>
        <strain evidence="8">CHK130-7132</strain>
    </source>
</reference>
<keyword evidence="5 7" id="KW-0456">Lyase</keyword>
<evidence type="ECO:0000256" key="2">
    <source>
        <dbReference type="ARBA" id="ARBA00009533"/>
    </source>
</evidence>
<evidence type="ECO:0000256" key="6">
    <source>
        <dbReference type="PIRSR" id="PIRSR602129-50"/>
    </source>
</evidence>
<dbReference type="EMBL" id="DWWC01000284">
    <property type="protein sequence ID" value="HJC70676.1"/>
    <property type="molecule type" value="Genomic_DNA"/>
</dbReference>
<comment type="caution">
    <text evidence="8">The sequence shown here is derived from an EMBL/GenBank/DDBJ whole genome shotgun (WGS) entry which is preliminary data.</text>
</comment>
<dbReference type="Gene3D" id="3.90.1150.10">
    <property type="entry name" value="Aspartate Aminotransferase, domain 1"/>
    <property type="match status" value="1"/>
</dbReference>
<dbReference type="Proteomes" id="UP000823854">
    <property type="component" value="Unassembled WGS sequence"/>
</dbReference>
<protein>
    <submittedName>
        <fullName evidence="8">Aminotransferase class V-fold PLP-dependent enzyme</fullName>
    </submittedName>
</protein>
<dbReference type="PANTHER" id="PTHR45677">
    <property type="entry name" value="GLUTAMATE DECARBOXYLASE-RELATED"/>
    <property type="match status" value="1"/>
</dbReference>
<name>A0A9D2TIU2_9MICO</name>
<dbReference type="SUPFAM" id="SSF53383">
    <property type="entry name" value="PLP-dependent transferases"/>
    <property type="match status" value="1"/>
</dbReference>
<dbReference type="InterPro" id="IPR002129">
    <property type="entry name" value="PyrdxlP-dep_de-COase"/>
</dbReference>
<dbReference type="GO" id="GO:0004058">
    <property type="term" value="F:aromatic-L-amino-acid decarboxylase activity"/>
    <property type="evidence" value="ECO:0007669"/>
    <property type="project" value="UniProtKB-ARBA"/>
</dbReference>
<dbReference type="PANTHER" id="PTHR45677:SF8">
    <property type="entry name" value="CYSTEINE SULFINIC ACID DECARBOXYLASE"/>
    <property type="match status" value="1"/>
</dbReference>
<dbReference type="Pfam" id="PF00282">
    <property type="entry name" value="Pyridoxal_deC"/>
    <property type="match status" value="1"/>
</dbReference>
<gene>
    <name evidence="8" type="ORF">H9932_13510</name>
</gene>
<dbReference type="InterPro" id="IPR015422">
    <property type="entry name" value="PyrdxlP-dep_Trfase_small"/>
</dbReference>